<gene>
    <name evidence="2" type="ORF">ElyMa_004039300</name>
</gene>
<protein>
    <submittedName>
        <fullName evidence="2">Pol polyprotein</fullName>
    </submittedName>
</protein>
<sequence>MPRLAGVWACESFDKYLKSLDSINLNSDHKPLIPPLNTKDLSETPLRCQRLLTRLMRYDPSAEYRQRKSMVTSDTLSRSPQAENGEQSA</sequence>
<dbReference type="Proteomes" id="UP000762676">
    <property type="component" value="Unassembled WGS sequence"/>
</dbReference>
<proteinExistence type="predicted"/>
<evidence type="ECO:0000256" key="1">
    <source>
        <dbReference type="SAM" id="MobiDB-lite"/>
    </source>
</evidence>
<feature type="compositionally biased region" description="Polar residues" evidence="1">
    <location>
        <begin position="69"/>
        <end position="89"/>
    </location>
</feature>
<organism evidence="2 3">
    <name type="scientific">Elysia marginata</name>
    <dbReference type="NCBI Taxonomy" id="1093978"/>
    <lineage>
        <taxon>Eukaryota</taxon>
        <taxon>Metazoa</taxon>
        <taxon>Spiralia</taxon>
        <taxon>Lophotrochozoa</taxon>
        <taxon>Mollusca</taxon>
        <taxon>Gastropoda</taxon>
        <taxon>Heterobranchia</taxon>
        <taxon>Euthyneura</taxon>
        <taxon>Panpulmonata</taxon>
        <taxon>Sacoglossa</taxon>
        <taxon>Placobranchoidea</taxon>
        <taxon>Plakobranchidae</taxon>
        <taxon>Elysia</taxon>
    </lineage>
</organism>
<name>A0AAV4G5A0_9GAST</name>
<dbReference type="EMBL" id="BMAT01008205">
    <property type="protein sequence ID" value="GFR80170.1"/>
    <property type="molecule type" value="Genomic_DNA"/>
</dbReference>
<dbReference type="AlphaFoldDB" id="A0AAV4G5A0"/>
<keyword evidence="3" id="KW-1185">Reference proteome</keyword>
<feature type="region of interest" description="Disordered" evidence="1">
    <location>
        <begin position="63"/>
        <end position="89"/>
    </location>
</feature>
<accession>A0AAV4G5A0</accession>
<evidence type="ECO:0000313" key="3">
    <source>
        <dbReference type="Proteomes" id="UP000762676"/>
    </source>
</evidence>
<reference evidence="2 3" key="1">
    <citation type="journal article" date="2021" name="Elife">
        <title>Chloroplast acquisition without the gene transfer in kleptoplastic sea slugs, Plakobranchus ocellatus.</title>
        <authorList>
            <person name="Maeda T."/>
            <person name="Takahashi S."/>
            <person name="Yoshida T."/>
            <person name="Shimamura S."/>
            <person name="Takaki Y."/>
            <person name="Nagai Y."/>
            <person name="Toyoda A."/>
            <person name="Suzuki Y."/>
            <person name="Arimoto A."/>
            <person name="Ishii H."/>
            <person name="Satoh N."/>
            <person name="Nishiyama T."/>
            <person name="Hasebe M."/>
            <person name="Maruyama T."/>
            <person name="Minagawa J."/>
            <person name="Obokata J."/>
            <person name="Shigenobu S."/>
        </authorList>
    </citation>
    <scope>NUCLEOTIDE SEQUENCE [LARGE SCALE GENOMIC DNA]</scope>
</reference>
<evidence type="ECO:0000313" key="2">
    <source>
        <dbReference type="EMBL" id="GFR80170.1"/>
    </source>
</evidence>
<comment type="caution">
    <text evidence="2">The sequence shown here is derived from an EMBL/GenBank/DDBJ whole genome shotgun (WGS) entry which is preliminary data.</text>
</comment>